<name>A0A0C9VZQ5_SPHS4</name>
<evidence type="ECO:0000256" key="1">
    <source>
        <dbReference type="SAM" id="MobiDB-lite"/>
    </source>
</evidence>
<feature type="region of interest" description="Disordered" evidence="1">
    <location>
        <begin position="42"/>
        <end position="69"/>
    </location>
</feature>
<sequence length="69" mass="7924">MENIKEGCPAKRLLAKEQEVEFSFTRHPEVSSLTNVKLVRYQQNPTSHWGPGSRAGGKKRKREGEEEQQ</sequence>
<evidence type="ECO:0000313" key="3">
    <source>
        <dbReference type="Proteomes" id="UP000054279"/>
    </source>
</evidence>
<protein>
    <submittedName>
        <fullName evidence="2">Uncharacterized protein</fullName>
    </submittedName>
</protein>
<dbReference type="OrthoDB" id="6349953at2759"/>
<gene>
    <name evidence="2" type="ORF">M422DRAFT_252544</name>
</gene>
<dbReference type="Proteomes" id="UP000054279">
    <property type="component" value="Unassembled WGS sequence"/>
</dbReference>
<dbReference type="EMBL" id="KN837119">
    <property type="protein sequence ID" value="KIJ44051.1"/>
    <property type="molecule type" value="Genomic_DNA"/>
</dbReference>
<accession>A0A0C9VZQ5</accession>
<evidence type="ECO:0000313" key="2">
    <source>
        <dbReference type="EMBL" id="KIJ44051.1"/>
    </source>
</evidence>
<organism evidence="2 3">
    <name type="scientific">Sphaerobolus stellatus (strain SS14)</name>
    <dbReference type="NCBI Taxonomy" id="990650"/>
    <lineage>
        <taxon>Eukaryota</taxon>
        <taxon>Fungi</taxon>
        <taxon>Dikarya</taxon>
        <taxon>Basidiomycota</taxon>
        <taxon>Agaricomycotina</taxon>
        <taxon>Agaricomycetes</taxon>
        <taxon>Phallomycetidae</taxon>
        <taxon>Geastrales</taxon>
        <taxon>Sphaerobolaceae</taxon>
        <taxon>Sphaerobolus</taxon>
    </lineage>
</organism>
<dbReference type="AlphaFoldDB" id="A0A0C9VZQ5"/>
<reference evidence="2 3" key="1">
    <citation type="submission" date="2014-06" db="EMBL/GenBank/DDBJ databases">
        <title>Evolutionary Origins and Diversification of the Mycorrhizal Mutualists.</title>
        <authorList>
            <consortium name="DOE Joint Genome Institute"/>
            <consortium name="Mycorrhizal Genomics Consortium"/>
            <person name="Kohler A."/>
            <person name="Kuo A."/>
            <person name="Nagy L.G."/>
            <person name="Floudas D."/>
            <person name="Copeland A."/>
            <person name="Barry K.W."/>
            <person name="Cichocki N."/>
            <person name="Veneault-Fourrey C."/>
            <person name="LaButti K."/>
            <person name="Lindquist E.A."/>
            <person name="Lipzen A."/>
            <person name="Lundell T."/>
            <person name="Morin E."/>
            <person name="Murat C."/>
            <person name="Riley R."/>
            <person name="Ohm R."/>
            <person name="Sun H."/>
            <person name="Tunlid A."/>
            <person name="Henrissat B."/>
            <person name="Grigoriev I.V."/>
            <person name="Hibbett D.S."/>
            <person name="Martin F."/>
        </authorList>
    </citation>
    <scope>NUCLEOTIDE SEQUENCE [LARGE SCALE GENOMIC DNA]</scope>
    <source>
        <strain evidence="2 3">SS14</strain>
    </source>
</reference>
<dbReference type="HOGENOM" id="CLU_2777566_0_0_1"/>
<proteinExistence type="predicted"/>
<keyword evidence="3" id="KW-1185">Reference proteome</keyword>